<dbReference type="RefSeq" id="WP_015809913.1">
    <property type="nucleotide sequence ID" value="NC_013061.1"/>
</dbReference>
<dbReference type="STRING" id="485917.Phep_4114"/>
<dbReference type="OrthoDB" id="2555274at2"/>
<dbReference type="InterPro" id="IPR036237">
    <property type="entry name" value="Xyl_isomerase-like_sf"/>
</dbReference>
<accession>C6XWL6</accession>
<proteinExistence type="predicted"/>
<dbReference type="GO" id="GO:0016853">
    <property type="term" value="F:isomerase activity"/>
    <property type="evidence" value="ECO:0007669"/>
    <property type="project" value="UniProtKB-KW"/>
</dbReference>
<keyword evidence="3" id="KW-1185">Reference proteome</keyword>
<dbReference type="KEGG" id="phe:Phep_4114"/>
<dbReference type="Proteomes" id="UP000000852">
    <property type="component" value="Chromosome"/>
</dbReference>
<organism evidence="2 3">
    <name type="scientific">Pedobacter heparinus (strain ATCC 13125 / DSM 2366 / CIP 104194 / JCM 7457 / NBRC 12017 / NCIMB 9290 / NRRL B-14731 / HIM 762-3)</name>
    <dbReference type="NCBI Taxonomy" id="485917"/>
    <lineage>
        <taxon>Bacteria</taxon>
        <taxon>Pseudomonadati</taxon>
        <taxon>Bacteroidota</taxon>
        <taxon>Sphingobacteriia</taxon>
        <taxon>Sphingobacteriales</taxon>
        <taxon>Sphingobacteriaceae</taxon>
        <taxon>Pedobacter</taxon>
    </lineage>
</organism>
<dbReference type="Gene3D" id="3.20.20.150">
    <property type="entry name" value="Divalent-metal-dependent TIM barrel enzymes"/>
    <property type="match status" value="1"/>
</dbReference>
<dbReference type="InterPro" id="IPR013022">
    <property type="entry name" value="Xyl_isomerase-like_TIM-brl"/>
</dbReference>
<dbReference type="eggNOG" id="COG1082">
    <property type="taxonomic scope" value="Bacteria"/>
</dbReference>
<dbReference type="AlphaFoldDB" id="C6XWL6"/>
<dbReference type="HOGENOM" id="CLU_073994_0_0_10"/>
<gene>
    <name evidence="2" type="ordered locus">Phep_4114</name>
</gene>
<dbReference type="Pfam" id="PF01261">
    <property type="entry name" value="AP_endonuc_2"/>
    <property type="match status" value="1"/>
</dbReference>
<dbReference type="EMBL" id="CP001681">
    <property type="protein sequence ID" value="ACU06305.1"/>
    <property type="molecule type" value="Genomic_DNA"/>
</dbReference>
<protein>
    <submittedName>
        <fullName evidence="2">Xylose isomerase domain protein TIM barrel</fullName>
    </submittedName>
</protein>
<evidence type="ECO:0000313" key="3">
    <source>
        <dbReference type="Proteomes" id="UP000000852"/>
    </source>
</evidence>
<dbReference type="SUPFAM" id="SSF51658">
    <property type="entry name" value="Xylose isomerase-like"/>
    <property type="match status" value="1"/>
</dbReference>
<keyword evidence="2" id="KW-0413">Isomerase</keyword>
<sequence>MEKLFFCTYWGNEHLDWADFLRKVKDAGYDGVEASLPSNPTIQKKMAQLAAAMNLKLIGVHWDTGTPDFNQHKKEMQSRLINLTKAEPMFITSHTGKDHFSFEQNLELLSQAEQISISSGIKILHETHRGKFSFTAHGTKAFLEELPWLNLTLDISHWFTVAESFLQDQAATVDLALSRTRHIHARVGFTQGPQVNDPRNPEWQEALQHHLQIWDKAICLQEEKAAPYFTFTSEFGPFPYMSSSPGQIPASEHQWNLNKYIKDLLKTRYYAE</sequence>
<reference evidence="2 3" key="1">
    <citation type="journal article" date="2009" name="Stand. Genomic Sci.">
        <title>Complete genome sequence of Pedobacter heparinus type strain (HIM 762-3).</title>
        <authorList>
            <person name="Han C."/>
            <person name="Spring S."/>
            <person name="Lapidus A."/>
            <person name="Del Rio T.G."/>
            <person name="Tice H."/>
            <person name="Copeland A."/>
            <person name="Cheng J.F."/>
            <person name="Lucas S."/>
            <person name="Chen F."/>
            <person name="Nolan M."/>
            <person name="Bruce D."/>
            <person name="Goodwin L."/>
            <person name="Pitluck S."/>
            <person name="Ivanova N."/>
            <person name="Mavromatis K."/>
            <person name="Mikhailova N."/>
            <person name="Pati A."/>
            <person name="Chen A."/>
            <person name="Palaniappan K."/>
            <person name="Land M."/>
            <person name="Hauser L."/>
            <person name="Chang Y.J."/>
            <person name="Jeffries C.C."/>
            <person name="Saunders E."/>
            <person name="Chertkov O."/>
            <person name="Brettin T."/>
            <person name="Goker M."/>
            <person name="Rohde M."/>
            <person name="Bristow J."/>
            <person name="Eisen J.A."/>
            <person name="Markowitz V."/>
            <person name="Hugenholtz P."/>
            <person name="Kyrpides N.C."/>
            <person name="Klenk H.P."/>
            <person name="Detter J.C."/>
        </authorList>
    </citation>
    <scope>NUCLEOTIDE SEQUENCE [LARGE SCALE GENOMIC DNA]</scope>
    <source>
        <strain evidence="3">ATCC 13125 / DSM 2366 / CIP 104194 / JCM 7457 / NBRC 12017 / NCIMB 9290 / NRRL B-14731 / HIM 762-3</strain>
    </source>
</reference>
<feature type="domain" description="Xylose isomerase-like TIM barrel" evidence="1">
    <location>
        <begin position="21"/>
        <end position="185"/>
    </location>
</feature>
<evidence type="ECO:0000259" key="1">
    <source>
        <dbReference type="Pfam" id="PF01261"/>
    </source>
</evidence>
<evidence type="ECO:0000313" key="2">
    <source>
        <dbReference type="EMBL" id="ACU06305.1"/>
    </source>
</evidence>
<name>C6XWL6_PEDHD</name>